<organism evidence="2 3">
    <name type="scientific">Lentithecium fluviatile CBS 122367</name>
    <dbReference type="NCBI Taxonomy" id="1168545"/>
    <lineage>
        <taxon>Eukaryota</taxon>
        <taxon>Fungi</taxon>
        <taxon>Dikarya</taxon>
        <taxon>Ascomycota</taxon>
        <taxon>Pezizomycotina</taxon>
        <taxon>Dothideomycetes</taxon>
        <taxon>Pleosporomycetidae</taxon>
        <taxon>Pleosporales</taxon>
        <taxon>Massarineae</taxon>
        <taxon>Lentitheciaceae</taxon>
        <taxon>Lentithecium</taxon>
    </lineage>
</organism>
<feature type="compositionally biased region" description="Acidic residues" evidence="1">
    <location>
        <begin position="316"/>
        <end position="363"/>
    </location>
</feature>
<dbReference type="OrthoDB" id="3800763at2759"/>
<keyword evidence="3" id="KW-1185">Reference proteome</keyword>
<evidence type="ECO:0000313" key="3">
    <source>
        <dbReference type="Proteomes" id="UP000799291"/>
    </source>
</evidence>
<dbReference type="EMBL" id="MU005574">
    <property type="protein sequence ID" value="KAF2687681.1"/>
    <property type="molecule type" value="Genomic_DNA"/>
</dbReference>
<sequence>MSANMSNASEPDCLLQMGQELATIDPELIYIEAKRQYEALLHARHGDFDTPITRTKKRVLELLDQLGEEFEWAGELTTCVEEFGRDTVFEDSAVDSKRGVDKKSVTQVSSVNKASHRSSGSPVPILSQPRLLQSSIAELGLQSMVTVAAKTPTPTQKRQQQRQTYFIIPTLPIALPTSLFSALGSQGPIDRLTVSDMPAHPLVLLLALTSNLKSMLRNNVSDFWKTATGVSSLKRTTSHTASLQTSPIKQHTLVTREGDEVEGEEEGNGLMDLGLWIAQWMGARQVEGNVEKGLEERVKVRLSAVIAMGNEAGDRVDEDEGEYVKDTEDEGEDEMVNEEEGRDEKDDEEGGQDEEDQEEDQDEKGDGKGVKRIEGKMEIWKRKRASWNEVPDVLVFEHKEKKKAAKSEFCRLVFTGRSLLVQCLGKYRGTLSKEKPQRIQFEQCSLGHNPDYVQLIAS</sequence>
<evidence type="ECO:0000313" key="2">
    <source>
        <dbReference type="EMBL" id="KAF2687681.1"/>
    </source>
</evidence>
<protein>
    <submittedName>
        <fullName evidence="2">Uncharacterized protein</fullName>
    </submittedName>
</protein>
<feature type="region of interest" description="Disordered" evidence="1">
    <location>
        <begin position="311"/>
        <end position="371"/>
    </location>
</feature>
<name>A0A6G1JBT7_9PLEO</name>
<accession>A0A6G1JBT7</accession>
<proteinExistence type="predicted"/>
<dbReference type="Proteomes" id="UP000799291">
    <property type="component" value="Unassembled WGS sequence"/>
</dbReference>
<dbReference type="AlphaFoldDB" id="A0A6G1JBT7"/>
<evidence type="ECO:0000256" key="1">
    <source>
        <dbReference type="SAM" id="MobiDB-lite"/>
    </source>
</evidence>
<reference evidence="2" key="1">
    <citation type="journal article" date="2020" name="Stud. Mycol.">
        <title>101 Dothideomycetes genomes: a test case for predicting lifestyles and emergence of pathogens.</title>
        <authorList>
            <person name="Haridas S."/>
            <person name="Albert R."/>
            <person name="Binder M."/>
            <person name="Bloem J."/>
            <person name="Labutti K."/>
            <person name="Salamov A."/>
            <person name="Andreopoulos B."/>
            <person name="Baker S."/>
            <person name="Barry K."/>
            <person name="Bills G."/>
            <person name="Bluhm B."/>
            <person name="Cannon C."/>
            <person name="Castanera R."/>
            <person name="Culley D."/>
            <person name="Daum C."/>
            <person name="Ezra D."/>
            <person name="Gonzalez J."/>
            <person name="Henrissat B."/>
            <person name="Kuo A."/>
            <person name="Liang C."/>
            <person name="Lipzen A."/>
            <person name="Lutzoni F."/>
            <person name="Magnuson J."/>
            <person name="Mondo S."/>
            <person name="Nolan M."/>
            <person name="Ohm R."/>
            <person name="Pangilinan J."/>
            <person name="Park H.-J."/>
            <person name="Ramirez L."/>
            <person name="Alfaro M."/>
            <person name="Sun H."/>
            <person name="Tritt A."/>
            <person name="Yoshinaga Y."/>
            <person name="Zwiers L.-H."/>
            <person name="Turgeon B."/>
            <person name="Goodwin S."/>
            <person name="Spatafora J."/>
            <person name="Crous P."/>
            <person name="Grigoriev I."/>
        </authorList>
    </citation>
    <scope>NUCLEOTIDE SEQUENCE</scope>
    <source>
        <strain evidence="2">CBS 122367</strain>
    </source>
</reference>
<gene>
    <name evidence="2" type="ORF">K458DRAFT_428524</name>
</gene>